<evidence type="ECO:0000256" key="2">
    <source>
        <dbReference type="ARBA" id="ARBA00010254"/>
    </source>
</evidence>
<feature type="domain" description="Large ribosomal subunit protein uL5 C-terminal" evidence="7">
    <location>
        <begin position="109"/>
        <end position="202"/>
    </location>
</feature>
<gene>
    <name evidence="8" type="ORF">GBAR_LOCUS29166</name>
</gene>
<comment type="similarity">
    <text evidence="1">Belongs to the universal ribosomal protein uL5 family.</text>
</comment>
<feature type="domain" description="Large ribosomal subunit protein uL5 N-terminal" evidence="6">
    <location>
        <begin position="64"/>
        <end position="105"/>
    </location>
</feature>
<proteinExistence type="inferred from homology"/>
<dbReference type="InterPro" id="IPR031310">
    <property type="entry name" value="Ribosomal_uL5_N"/>
</dbReference>
<dbReference type="GO" id="GO:0006412">
    <property type="term" value="P:translation"/>
    <property type="evidence" value="ECO:0007669"/>
    <property type="project" value="InterPro"/>
</dbReference>
<evidence type="ECO:0000313" key="9">
    <source>
        <dbReference type="Proteomes" id="UP001174909"/>
    </source>
</evidence>
<dbReference type="InterPro" id="IPR012340">
    <property type="entry name" value="NA-bd_OB-fold"/>
</dbReference>
<dbReference type="Pfam" id="PF00673">
    <property type="entry name" value="Ribosomal_L5_C"/>
    <property type="match status" value="1"/>
</dbReference>
<evidence type="ECO:0000256" key="4">
    <source>
        <dbReference type="ARBA" id="ARBA00023274"/>
    </source>
</evidence>
<dbReference type="SUPFAM" id="SSF55282">
    <property type="entry name" value="RL5-like"/>
    <property type="match status" value="1"/>
</dbReference>
<feature type="compositionally biased region" description="Basic and acidic residues" evidence="5">
    <location>
        <begin position="56"/>
        <end position="73"/>
    </location>
</feature>
<dbReference type="PROSITE" id="PS00358">
    <property type="entry name" value="RIBOSOMAL_L5"/>
    <property type="match status" value="1"/>
</dbReference>
<evidence type="ECO:0000256" key="3">
    <source>
        <dbReference type="ARBA" id="ARBA00022980"/>
    </source>
</evidence>
<dbReference type="InterPro" id="IPR020929">
    <property type="entry name" value="Ribosomal_uL5_CS"/>
</dbReference>
<dbReference type="InterPro" id="IPR022803">
    <property type="entry name" value="Ribosomal_uL5_dom_sf"/>
</dbReference>
<dbReference type="EMBL" id="CASHTH010004086">
    <property type="protein sequence ID" value="CAI8053340.1"/>
    <property type="molecule type" value="Genomic_DNA"/>
</dbReference>
<keyword evidence="3 8" id="KW-0689">Ribosomal protein</keyword>
<reference evidence="8" key="1">
    <citation type="submission" date="2023-03" db="EMBL/GenBank/DDBJ databases">
        <authorList>
            <person name="Steffen K."/>
            <person name="Cardenas P."/>
        </authorList>
    </citation>
    <scope>NUCLEOTIDE SEQUENCE</scope>
</reference>
<dbReference type="HAMAP" id="MF_01333_B">
    <property type="entry name" value="Ribosomal_uL5_B"/>
    <property type="match status" value="1"/>
</dbReference>
<dbReference type="InterPro" id="IPR000266">
    <property type="entry name" value="Ribosomal_uS17"/>
</dbReference>
<dbReference type="GO" id="GO:0003735">
    <property type="term" value="F:structural constituent of ribosome"/>
    <property type="evidence" value="ECO:0007669"/>
    <property type="project" value="InterPro"/>
</dbReference>
<dbReference type="AlphaFoldDB" id="A0AA35TS17"/>
<dbReference type="Proteomes" id="UP001174909">
    <property type="component" value="Unassembled WGS sequence"/>
</dbReference>
<dbReference type="InterPro" id="IPR020930">
    <property type="entry name" value="Ribosomal_uL5_bac-type"/>
</dbReference>
<dbReference type="Pfam" id="PF00281">
    <property type="entry name" value="Ribosomal_L5"/>
    <property type="match status" value="1"/>
</dbReference>
<feature type="region of interest" description="Disordered" evidence="5">
    <location>
        <begin position="38"/>
        <end position="73"/>
    </location>
</feature>
<dbReference type="Gene3D" id="3.30.1440.10">
    <property type="match status" value="1"/>
</dbReference>
<name>A0AA35TS17_GEOBA</name>
<accession>A0AA35TS17</accession>
<dbReference type="GO" id="GO:1990904">
    <property type="term" value="C:ribonucleoprotein complex"/>
    <property type="evidence" value="ECO:0007669"/>
    <property type="project" value="UniProtKB-KW"/>
</dbReference>
<comment type="similarity">
    <text evidence="2">Belongs to the universal ribosomal protein uS17 family.</text>
</comment>
<dbReference type="Gene3D" id="2.40.50.140">
    <property type="entry name" value="Nucleic acid-binding proteins"/>
    <property type="match status" value="1"/>
</dbReference>
<keyword evidence="4" id="KW-0687">Ribonucleoprotein</keyword>
<evidence type="ECO:0000259" key="7">
    <source>
        <dbReference type="Pfam" id="PF00673"/>
    </source>
</evidence>
<dbReference type="FunFam" id="3.30.1440.10:FF:000001">
    <property type="entry name" value="50S ribosomal protein L5"/>
    <property type="match status" value="1"/>
</dbReference>
<evidence type="ECO:0000256" key="5">
    <source>
        <dbReference type="SAM" id="MobiDB-lite"/>
    </source>
</evidence>
<dbReference type="Pfam" id="PF00366">
    <property type="entry name" value="Ribosomal_S17"/>
    <property type="match status" value="1"/>
</dbReference>
<dbReference type="InterPro" id="IPR002132">
    <property type="entry name" value="Ribosomal_uL5"/>
</dbReference>
<dbReference type="InterPro" id="IPR031309">
    <property type="entry name" value="Ribosomal_uL5_C"/>
</dbReference>
<feature type="compositionally biased region" description="Basic residues" evidence="5">
    <location>
        <begin position="38"/>
        <end position="49"/>
    </location>
</feature>
<comment type="caution">
    <text evidence="8">The sequence shown here is derived from an EMBL/GenBank/DDBJ whole genome shotgun (WGS) entry which is preliminary data.</text>
</comment>
<dbReference type="NCBIfam" id="NF000585">
    <property type="entry name" value="PRK00010.1"/>
    <property type="match status" value="1"/>
</dbReference>
<protein>
    <submittedName>
        <fullName evidence="8">50S ribosomal protein L5</fullName>
    </submittedName>
</protein>
<evidence type="ECO:0000259" key="6">
    <source>
        <dbReference type="Pfam" id="PF00281"/>
    </source>
</evidence>
<evidence type="ECO:0000256" key="1">
    <source>
        <dbReference type="ARBA" id="ARBA00008553"/>
    </source>
</evidence>
<sequence>MPRRVMRGTVVGDKAEKTVIVRVDRRVMHPLYKKVVRRSQALRRARRRQQAQGAQAREDHSQHGRGEGVTDNKKIGAAVQDMTLIAGQKPIITKARKSVAAFKVRAGMQVGCKTTLRRERMYEFLDRLITIALPRVRDFRGLSGRAFDGRGNYALGLKEQIVFPEIDYDKVDQVRGMNVVICTTARTDDEGRALLAGFQMPFVGQ</sequence>
<dbReference type="SUPFAM" id="SSF50249">
    <property type="entry name" value="Nucleic acid-binding proteins"/>
    <property type="match status" value="1"/>
</dbReference>
<evidence type="ECO:0000313" key="8">
    <source>
        <dbReference type="EMBL" id="CAI8053340.1"/>
    </source>
</evidence>
<dbReference type="PANTHER" id="PTHR11994">
    <property type="entry name" value="60S RIBOSOMAL PROTEIN L11-RELATED"/>
    <property type="match status" value="1"/>
</dbReference>
<dbReference type="GO" id="GO:0005840">
    <property type="term" value="C:ribosome"/>
    <property type="evidence" value="ECO:0007669"/>
    <property type="project" value="UniProtKB-KW"/>
</dbReference>
<organism evidence="8 9">
    <name type="scientific">Geodia barretti</name>
    <name type="common">Barrett's horny sponge</name>
    <dbReference type="NCBI Taxonomy" id="519541"/>
    <lineage>
        <taxon>Eukaryota</taxon>
        <taxon>Metazoa</taxon>
        <taxon>Porifera</taxon>
        <taxon>Demospongiae</taxon>
        <taxon>Heteroscleromorpha</taxon>
        <taxon>Tetractinellida</taxon>
        <taxon>Astrophorina</taxon>
        <taxon>Geodiidae</taxon>
        <taxon>Geodia</taxon>
    </lineage>
</organism>
<keyword evidence="9" id="KW-1185">Reference proteome</keyword>